<organism evidence="2">
    <name type="scientific">viral metagenome</name>
    <dbReference type="NCBI Taxonomy" id="1070528"/>
    <lineage>
        <taxon>unclassified sequences</taxon>
        <taxon>metagenomes</taxon>
        <taxon>organismal metagenomes</taxon>
    </lineage>
</organism>
<gene>
    <name evidence="2" type="ORF">MM415A00476_0031</name>
    <name evidence="1" type="ORF">MM415B00342_0040</name>
</gene>
<dbReference type="EMBL" id="MT142473">
    <property type="protein sequence ID" value="QJA81899.1"/>
    <property type="molecule type" value="Genomic_DNA"/>
</dbReference>
<protein>
    <submittedName>
        <fullName evidence="2">Uncharacterized protein</fullName>
    </submittedName>
</protein>
<evidence type="ECO:0000313" key="1">
    <source>
        <dbReference type="EMBL" id="QJA66578.1"/>
    </source>
</evidence>
<dbReference type="AlphaFoldDB" id="A0A6M3KIN4"/>
<accession>A0A6M3KIN4</accession>
<reference evidence="2" key="1">
    <citation type="submission" date="2020-03" db="EMBL/GenBank/DDBJ databases">
        <title>The deep terrestrial virosphere.</title>
        <authorList>
            <person name="Holmfeldt K."/>
            <person name="Nilsson E."/>
            <person name="Simone D."/>
            <person name="Lopez-Fernandez M."/>
            <person name="Wu X."/>
            <person name="de Brujin I."/>
            <person name="Lundin D."/>
            <person name="Andersson A."/>
            <person name="Bertilsson S."/>
            <person name="Dopson M."/>
        </authorList>
    </citation>
    <scope>NUCLEOTIDE SEQUENCE</scope>
    <source>
        <strain evidence="2">MM415A00476</strain>
        <strain evidence="1">MM415B00342</strain>
    </source>
</reference>
<proteinExistence type="predicted"/>
<name>A0A6M3KIN4_9ZZZZ</name>
<sequence>MPTLKEHIEWLNDPFKDKDQHYALAVWSEDDVLERAAERGIHLSTEDARNIIDLVEDRQSADNGINWMLIDVVTDSYLEDKADAEAAEP</sequence>
<evidence type="ECO:0000313" key="2">
    <source>
        <dbReference type="EMBL" id="QJA81899.1"/>
    </source>
</evidence>
<dbReference type="EMBL" id="MT141557">
    <property type="protein sequence ID" value="QJA66578.1"/>
    <property type="molecule type" value="Genomic_DNA"/>
</dbReference>